<dbReference type="RefSeq" id="WP_220164714.1">
    <property type="nucleotide sequence ID" value="NZ_CP080507.1"/>
</dbReference>
<feature type="transmembrane region" description="Helical" evidence="8">
    <location>
        <begin position="121"/>
        <end position="139"/>
    </location>
</feature>
<dbReference type="Proteomes" id="UP000825051">
    <property type="component" value="Chromosome"/>
</dbReference>
<keyword evidence="6 8" id="KW-1133">Transmembrane helix</keyword>
<keyword evidence="4 8" id="KW-0812">Transmembrane</keyword>
<evidence type="ECO:0000256" key="8">
    <source>
        <dbReference type="SAM" id="Phobius"/>
    </source>
</evidence>
<feature type="transmembrane region" description="Helical" evidence="8">
    <location>
        <begin position="295"/>
        <end position="315"/>
    </location>
</feature>
<feature type="transmembrane region" description="Helical" evidence="8">
    <location>
        <begin position="191"/>
        <end position="208"/>
    </location>
</feature>
<evidence type="ECO:0000256" key="3">
    <source>
        <dbReference type="ARBA" id="ARBA00022670"/>
    </source>
</evidence>
<evidence type="ECO:0000256" key="4">
    <source>
        <dbReference type="ARBA" id="ARBA00022692"/>
    </source>
</evidence>
<name>A0A8F9XMI2_9BACT</name>
<evidence type="ECO:0000256" key="6">
    <source>
        <dbReference type="ARBA" id="ARBA00022989"/>
    </source>
</evidence>
<reference evidence="9" key="1">
    <citation type="submission" date="2021-08" db="EMBL/GenBank/DDBJ databases">
        <title>Genome of a novel bacterium of the phylum Verrucomicrobia, Oleiharenicola sp. KSB-15.</title>
        <authorList>
            <person name="Chung J.-H."/>
            <person name="Ahn J.-H."/>
            <person name="Yoon Y."/>
            <person name="Kim D.-Y."/>
            <person name="An S.-H."/>
            <person name="Park I."/>
            <person name="Yeon J."/>
        </authorList>
    </citation>
    <scope>NUCLEOTIDE SEQUENCE</scope>
    <source>
        <strain evidence="9">KSB-15</strain>
    </source>
</reference>
<dbReference type="InterPro" id="IPR026392">
    <property type="entry name" value="Exo/Archaeosortase_dom"/>
</dbReference>
<protein>
    <submittedName>
        <fullName evidence="9">Exosortase/archaeosortase family protein</fullName>
    </submittedName>
</protein>
<feature type="transmembrane region" description="Helical" evidence="8">
    <location>
        <begin position="255"/>
        <end position="275"/>
    </location>
</feature>
<accession>A0A8F9XMI2</accession>
<feature type="transmembrane region" description="Helical" evidence="8">
    <location>
        <begin position="159"/>
        <end position="179"/>
    </location>
</feature>
<keyword evidence="5" id="KW-0378">Hydrolase</keyword>
<evidence type="ECO:0000256" key="2">
    <source>
        <dbReference type="ARBA" id="ARBA00022475"/>
    </source>
</evidence>
<evidence type="ECO:0000313" key="10">
    <source>
        <dbReference type="Proteomes" id="UP000825051"/>
    </source>
</evidence>
<sequence>MKRLWQNLSARLTSPLLIALLLGAGFMAFVAWDQSHWWRVKEDYGFGWLVPAFVAFVVYDRWEKIAATVGACAAPGSPRASGVVGKLQTIAVVAVMILGVLFFLLGAFYRAGAGTSQPGTLALTLGMIGIVLPLIYFNAPPTPAPTVAGFGRDPRLKLAALFLFPALVWLVSAPLVSAIDQQLRLFLLRKVVTVVSVVFEVLGLPLEQQGNVLVLPSGGTVGVEDACSGIRSLTGCLFAGSFLAAVFLQRWWQKIALVVAAMILAFVTNLARGLFLTSWAYRYGADSISGEVHDIAGYAVLGLTVVGLLLLLPIFNLRIRAAEDVPGSEIDLPPAKKDE</sequence>
<dbReference type="NCBIfam" id="TIGR04178">
    <property type="entry name" value="exo_archaeo"/>
    <property type="match status" value="1"/>
</dbReference>
<dbReference type="AlphaFoldDB" id="A0A8F9XMI2"/>
<evidence type="ECO:0000256" key="1">
    <source>
        <dbReference type="ARBA" id="ARBA00004651"/>
    </source>
</evidence>
<evidence type="ECO:0000256" key="7">
    <source>
        <dbReference type="ARBA" id="ARBA00023136"/>
    </source>
</evidence>
<feature type="transmembrane region" description="Helical" evidence="8">
    <location>
        <begin position="228"/>
        <end position="248"/>
    </location>
</feature>
<dbReference type="GO" id="GO:0008233">
    <property type="term" value="F:peptidase activity"/>
    <property type="evidence" value="ECO:0007669"/>
    <property type="project" value="UniProtKB-KW"/>
</dbReference>
<proteinExistence type="predicted"/>
<evidence type="ECO:0000256" key="5">
    <source>
        <dbReference type="ARBA" id="ARBA00022801"/>
    </source>
</evidence>
<dbReference type="GO" id="GO:0006508">
    <property type="term" value="P:proteolysis"/>
    <property type="evidence" value="ECO:0007669"/>
    <property type="project" value="UniProtKB-KW"/>
</dbReference>
<feature type="transmembrane region" description="Helical" evidence="8">
    <location>
        <begin position="12"/>
        <end position="32"/>
    </location>
</feature>
<comment type="subcellular location">
    <subcellularLocation>
        <location evidence="1">Cell membrane</location>
        <topology evidence="1">Multi-pass membrane protein</topology>
    </subcellularLocation>
</comment>
<organism evidence="9 10">
    <name type="scientific">Horticoccus luteus</name>
    <dbReference type="NCBI Taxonomy" id="2862869"/>
    <lineage>
        <taxon>Bacteria</taxon>
        <taxon>Pseudomonadati</taxon>
        <taxon>Verrucomicrobiota</taxon>
        <taxon>Opitutia</taxon>
        <taxon>Opitutales</taxon>
        <taxon>Opitutaceae</taxon>
        <taxon>Horticoccus</taxon>
    </lineage>
</organism>
<feature type="transmembrane region" description="Helical" evidence="8">
    <location>
        <begin position="87"/>
        <end position="109"/>
    </location>
</feature>
<keyword evidence="2" id="KW-1003">Cell membrane</keyword>
<dbReference type="InterPro" id="IPR019127">
    <property type="entry name" value="Exosortase"/>
</dbReference>
<dbReference type="Pfam" id="PF09721">
    <property type="entry name" value="Exosortase_EpsH"/>
    <property type="match status" value="1"/>
</dbReference>
<dbReference type="KEGG" id="ole:K0B96_05445"/>
<keyword evidence="10" id="KW-1185">Reference proteome</keyword>
<dbReference type="EMBL" id="CP080507">
    <property type="protein sequence ID" value="QYM80064.1"/>
    <property type="molecule type" value="Genomic_DNA"/>
</dbReference>
<dbReference type="GO" id="GO:0005886">
    <property type="term" value="C:plasma membrane"/>
    <property type="evidence" value="ECO:0007669"/>
    <property type="project" value="UniProtKB-SubCell"/>
</dbReference>
<gene>
    <name evidence="9" type="ORF">K0B96_05445</name>
</gene>
<keyword evidence="3" id="KW-0645">Protease</keyword>
<evidence type="ECO:0000313" key="9">
    <source>
        <dbReference type="EMBL" id="QYM80064.1"/>
    </source>
</evidence>
<keyword evidence="7 8" id="KW-0472">Membrane</keyword>